<evidence type="ECO:0008006" key="3">
    <source>
        <dbReference type="Google" id="ProtNLM"/>
    </source>
</evidence>
<dbReference type="STRING" id="72359.L7JW80"/>
<dbReference type="EMBL" id="JH993941">
    <property type="protein sequence ID" value="ELQ75580.1"/>
    <property type="molecule type" value="Genomic_DNA"/>
</dbReference>
<dbReference type="InterPro" id="IPR032675">
    <property type="entry name" value="LRR_dom_sf"/>
</dbReference>
<keyword evidence="2" id="KW-1185">Reference proteome</keyword>
<protein>
    <recommendedName>
        <fullName evidence="3">Leucine rich repeat protein</fullName>
    </recommendedName>
</protein>
<dbReference type="HOGENOM" id="CLU_056212_0_0_1"/>
<dbReference type="OrthoDB" id="10257471at2759"/>
<dbReference type="GO" id="GO:0031146">
    <property type="term" value="P:SCF-dependent proteasomal ubiquitin-dependent protein catabolic process"/>
    <property type="evidence" value="ECO:0007669"/>
    <property type="project" value="TreeGrafter"/>
</dbReference>
<dbReference type="VEuPathDB" id="MicrosporidiaDB:THOM_1443"/>
<dbReference type="AlphaFoldDB" id="L7JW80"/>
<sequence length="449" mass="52232">VTCLINCLPFMSIRGPRSALSKFLEEENIKVDKTNKIKENDKRASSDNVITVDAGNNDKRGLTICGRSFKNENNTTRQKRIRYSRPIEIVNLRQELTLRTAVLQKIHENLAVFKLNDEQIVEYSKFLYKNRALTPEIFDCLVNYASKKLVVYDCSMIEKFDICKNFEHLELHYCGQMKNDDISQILRHAVGLKVLKLTGAFLLEKINLRPYINGERKENMNKLIEIDVSHCSRLKDNFIAQVNRYTRIEALNISFCYGITEKSRLKISPRRIVADETRISRKFFKMKDCSLLEELSIANCPVLFFKGKNRIDLCKFTRLRKLNIEGISEMEQIGIDTLEELRAANCFNLSLPLHNDKLRILDISKINYTRDILAKLNRLSRLEYLNISFNENVDDDLIIEYVTTLKNIKTIVVFGCFKLTKELGRLAWLIKNNIKIIGNHAETKYLLEN</sequence>
<name>L7JW80_TRAHO</name>
<dbReference type="Gene3D" id="3.80.10.10">
    <property type="entry name" value="Ribonuclease Inhibitor"/>
    <property type="match status" value="2"/>
</dbReference>
<dbReference type="Proteomes" id="UP000011185">
    <property type="component" value="Unassembled WGS sequence"/>
</dbReference>
<organism evidence="1 2">
    <name type="scientific">Trachipleistophora hominis</name>
    <name type="common">Microsporidian parasite</name>
    <dbReference type="NCBI Taxonomy" id="72359"/>
    <lineage>
        <taxon>Eukaryota</taxon>
        <taxon>Fungi</taxon>
        <taxon>Fungi incertae sedis</taxon>
        <taxon>Microsporidia</taxon>
        <taxon>Pleistophoridae</taxon>
        <taxon>Trachipleistophora</taxon>
    </lineage>
</organism>
<dbReference type="SUPFAM" id="SSF52047">
    <property type="entry name" value="RNI-like"/>
    <property type="match status" value="1"/>
</dbReference>
<dbReference type="OMA" id="IGNHAET"/>
<gene>
    <name evidence="1" type="ORF">THOM_1443</name>
</gene>
<accession>L7JW80</accession>
<reference evidence="1 2" key="1">
    <citation type="journal article" date="2012" name="PLoS Pathog.">
        <title>The genome of the obligate intracellular parasite Trachipleistophora hominis: new insights into microsporidian genome dynamics and reductive evolution.</title>
        <authorList>
            <person name="Heinz E."/>
            <person name="Williams T.A."/>
            <person name="Nakjang S."/>
            <person name="Noel C.J."/>
            <person name="Swan D.C."/>
            <person name="Goldberg A.V."/>
            <person name="Harris S.R."/>
            <person name="Weinmaier T."/>
            <person name="Markert S."/>
            <person name="Becher D."/>
            <person name="Bernhardt J."/>
            <person name="Dagan T."/>
            <person name="Hacker C."/>
            <person name="Lucocq J.M."/>
            <person name="Schweder T."/>
            <person name="Rattei T."/>
            <person name="Hall N."/>
            <person name="Hirt R.P."/>
            <person name="Embley T.M."/>
        </authorList>
    </citation>
    <scope>NUCLEOTIDE SEQUENCE [LARGE SCALE GENOMIC DNA]</scope>
</reference>
<feature type="non-terminal residue" evidence="1">
    <location>
        <position position="1"/>
    </location>
</feature>
<proteinExistence type="predicted"/>
<evidence type="ECO:0000313" key="2">
    <source>
        <dbReference type="Proteomes" id="UP000011185"/>
    </source>
</evidence>
<evidence type="ECO:0000313" key="1">
    <source>
        <dbReference type="EMBL" id="ELQ75580.1"/>
    </source>
</evidence>
<dbReference type="GO" id="GO:0019005">
    <property type="term" value="C:SCF ubiquitin ligase complex"/>
    <property type="evidence" value="ECO:0007669"/>
    <property type="project" value="TreeGrafter"/>
</dbReference>
<dbReference type="PANTHER" id="PTHR13318">
    <property type="entry name" value="PARTNER OF PAIRED, ISOFORM B-RELATED"/>
    <property type="match status" value="1"/>
</dbReference>
<dbReference type="InParanoid" id="L7JW80"/>